<gene>
    <name evidence="9" type="ORF">THRCLA_02971</name>
</gene>
<evidence type="ECO:0000256" key="4">
    <source>
        <dbReference type="ARBA" id="ARBA00022927"/>
    </source>
</evidence>
<comment type="caution">
    <text evidence="9">The sequence shown here is derived from an EMBL/GenBank/DDBJ whole genome shotgun (WGS) entry which is preliminary data.</text>
</comment>
<dbReference type="InterPro" id="IPR036259">
    <property type="entry name" value="MFS_trans_sf"/>
</dbReference>
<evidence type="ECO:0000313" key="9">
    <source>
        <dbReference type="EMBL" id="OQS04810.1"/>
    </source>
</evidence>
<comment type="subcellular location">
    <subcellularLocation>
        <location evidence="1 8">Membrane</location>
        <topology evidence="1 8">Multi-pass membrane protein</topology>
    </subcellularLocation>
</comment>
<evidence type="ECO:0000256" key="5">
    <source>
        <dbReference type="ARBA" id="ARBA00022989"/>
    </source>
</evidence>
<keyword evidence="2 8" id="KW-0813">Transport</keyword>
<evidence type="ECO:0000256" key="1">
    <source>
        <dbReference type="ARBA" id="ARBA00004141"/>
    </source>
</evidence>
<dbReference type="STRING" id="74557.A0A1W0A432"/>
<dbReference type="SUPFAM" id="SSF103473">
    <property type="entry name" value="MFS general substrate transporter"/>
    <property type="match status" value="1"/>
</dbReference>
<feature type="transmembrane region" description="Helical" evidence="8">
    <location>
        <begin position="85"/>
        <end position="106"/>
    </location>
</feature>
<evidence type="ECO:0000313" key="10">
    <source>
        <dbReference type="Proteomes" id="UP000243217"/>
    </source>
</evidence>
<dbReference type="GO" id="GO:0016192">
    <property type="term" value="P:vesicle-mediated transport"/>
    <property type="evidence" value="ECO:0007669"/>
    <property type="project" value="InterPro"/>
</dbReference>
<dbReference type="OrthoDB" id="73614at2759"/>
<dbReference type="InterPro" id="IPR007305">
    <property type="entry name" value="Vesicle_transpt_Got1/SFT2"/>
</dbReference>
<dbReference type="EMBL" id="JNBS01000546">
    <property type="protein sequence ID" value="OQS04810.1"/>
    <property type="molecule type" value="Genomic_DNA"/>
</dbReference>
<organism evidence="9 10">
    <name type="scientific">Thraustotheca clavata</name>
    <dbReference type="NCBI Taxonomy" id="74557"/>
    <lineage>
        <taxon>Eukaryota</taxon>
        <taxon>Sar</taxon>
        <taxon>Stramenopiles</taxon>
        <taxon>Oomycota</taxon>
        <taxon>Saprolegniomycetes</taxon>
        <taxon>Saprolegniales</taxon>
        <taxon>Achlyaceae</taxon>
        <taxon>Thraustotheca</taxon>
    </lineage>
</organism>
<keyword evidence="6 8" id="KW-0472">Membrane</keyword>
<evidence type="ECO:0000256" key="2">
    <source>
        <dbReference type="ARBA" id="ARBA00022448"/>
    </source>
</evidence>
<proteinExistence type="inferred from homology"/>
<dbReference type="PANTHER" id="PTHR23137">
    <property type="entry name" value="VESICLE TRANSPORT PROTEIN-RELATED"/>
    <property type="match status" value="1"/>
</dbReference>
<keyword evidence="4 8" id="KW-0653">Protein transport</keyword>
<comment type="similarity">
    <text evidence="7 8">Belongs to the SFT2 family.</text>
</comment>
<dbReference type="GO" id="GO:0016020">
    <property type="term" value="C:membrane"/>
    <property type="evidence" value="ECO:0007669"/>
    <property type="project" value="UniProtKB-SubCell"/>
</dbReference>
<reference evidence="9 10" key="1">
    <citation type="journal article" date="2014" name="Genome Biol. Evol.">
        <title>The secreted proteins of Achlya hypogyna and Thraustotheca clavata identify the ancestral oomycete secretome and reveal gene acquisitions by horizontal gene transfer.</title>
        <authorList>
            <person name="Misner I."/>
            <person name="Blouin N."/>
            <person name="Leonard G."/>
            <person name="Richards T.A."/>
            <person name="Lane C.E."/>
        </authorList>
    </citation>
    <scope>NUCLEOTIDE SEQUENCE [LARGE SCALE GENOMIC DNA]</scope>
    <source>
        <strain evidence="9 10">ATCC 34112</strain>
    </source>
</reference>
<dbReference type="AlphaFoldDB" id="A0A1W0A432"/>
<comment type="function">
    <text evidence="8">May be involved in fusion of retrograde transport vesicles derived from an endocytic compartment with the Golgi complex.</text>
</comment>
<dbReference type="GO" id="GO:0015031">
    <property type="term" value="P:protein transport"/>
    <property type="evidence" value="ECO:0007669"/>
    <property type="project" value="UniProtKB-KW"/>
</dbReference>
<evidence type="ECO:0000256" key="6">
    <source>
        <dbReference type="ARBA" id="ARBA00023136"/>
    </source>
</evidence>
<accession>A0A1W0A432</accession>
<keyword evidence="5 8" id="KW-1133">Transmembrane helix</keyword>
<evidence type="ECO:0000256" key="7">
    <source>
        <dbReference type="ARBA" id="ARBA00025800"/>
    </source>
</evidence>
<feature type="transmembrane region" description="Helical" evidence="8">
    <location>
        <begin position="112"/>
        <end position="133"/>
    </location>
</feature>
<feature type="transmembrane region" description="Helical" evidence="8">
    <location>
        <begin position="50"/>
        <end position="73"/>
    </location>
</feature>
<keyword evidence="3 8" id="KW-0812">Transmembrane</keyword>
<dbReference type="Proteomes" id="UP000243217">
    <property type="component" value="Unassembled WGS sequence"/>
</dbReference>
<dbReference type="GO" id="GO:0012505">
    <property type="term" value="C:endomembrane system"/>
    <property type="evidence" value="ECO:0007669"/>
    <property type="project" value="UniProtKB-ARBA"/>
</dbReference>
<feature type="transmembrane region" description="Helical" evidence="8">
    <location>
        <begin position="26"/>
        <end position="44"/>
    </location>
</feature>
<protein>
    <recommendedName>
        <fullName evidence="8">Vesicle transport protein</fullName>
    </recommendedName>
</protein>
<evidence type="ECO:0000256" key="3">
    <source>
        <dbReference type="ARBA" id="ARBA00022692"/>
    </source>
</evidence>
<evidence type="ECO:0000256" key="8">
    <source>
        <dbReference type="RuleBase" id="RU363111"/>
    </source>
</evidence>
<dbReference type="InterPro" id="IPR011691">
    <property type="entry name" value="Vesicle_transpt_SFT2"/>
</dbReference>
<dbReference type="Pfam" id="PF04178">
    <property type="entry name" value="Got1"/>
    <property type="match status" value="1"/>
</dbReference>
<name>A0A1W0A432_9STRA</name>
<keyword evidence="10" id="KW-1185">Reference proteome</keyword>
<sequence length="150" mass="17112">MLPTTLKESFLPTSNEPPQEVRTQRFLITLSIGLALFFMSFFVLPMSMALFGVMYSLGSIIIMISTLFIAGIRQQWEHLKEKNRLPCFAAYVGTIVLTLVFALYPGLWFRSILVFLSVFVQCCALTWYCLSYFPRAQASLRAMGHFIFGL</sequence>
<dbReference type="GO" id="GO:0005737">
    <property type="term" value="C:cytoplasm"/>
    <property type="evidence" value="ECO:0007669"/>
    <property type="project" value="UniProtKB-ARBA"/>
</dbReference>
<dbReference type="PANTHER" id="PTHR23137:SF36">
    <property type="entry name" value="VESICLE TRANSPORT PROTEIN SFT2C"/>
    <property type="match status" value="1"/>
</dbReference>